<protein>
    <submittedName>
        <fullName evidence="1">Uncharacterized protein</fullName>
    </submittedName>
</protein>
<dbReference type="Proteomes" id="UP001164803">
    <property type="component" value="Chromosome"/>
</dbReference>
<sequence length="206" mass="24366">MKTSLYNDFFNFVLAFAAAARIFSSRQLATHPFLRDSSQPQKRAREFLSLYPRVFEKTRSTSDKQWLWRLTTGAKRKYGYTFKSIAGDTQRRDHWLGLGDLWLALTYAGGRPSRWTTEPHAQFDVDFTWNQKRMLAEYQRSIISPKKWLEKWDKRLAWYNEQKFDDEPYVLLIVTTDQSDTAIQAPPDTIVCRDVKDVPRALMRVR</sequence>
<evidence type="ECO:0000313" key="2">
    <source>
        <dbReference type="Proteomes" id="UP001164803"/>
    </source>
</evidence>
<dbReference type="RefSeq" id="WP_268041935.1">
    <property type="nucleotide sequence ID" value="NZ_CP104064.1"/>
</dbReference>
<reference evidence="1" key="1">
    <citation type="submission" date="2022-08" db="EMBL/GenBank/DDBJ databases">
        <title>Alicyclobacillus dauci DSM2870, complete genome.</title>
        <authorList>
            <person name="Wang Q."/>
            <person name="Cai R."/>
            <person name="Wang Z."/>
        </authorList>
    </citation>
    <scope>NUCLEOTIDE SEQUENCE</scope>
    <source>
        <strain evidence="1">DSM 28700</strain>
    </source>
</reference>
<organism evidence="1 2">
    <name type="scientific">Alicyclobacillus dauci</name>
    <dbReference type="NCBI Taxonomy" id="1475485"/>
    <lineage>
        <taxon>Bacteria</taxon>
        <taxon>Bacillati</taxon>
        <taxon>Bacillota</taxon>
        <taxon>Bacilli</taxon>
        <taxon>Bacillales</taxon>
        <taxon>Alicyclobacillaceae</taxon>
        <taxon>Alicyclobacillus</taxon>
    </lineage>
</organism>
<accession>A0ABY6YXI9</accession>
<name>A0ABY6YXI9_9BACL</name>
<dbReference type="EMBL" id="CP104064">
    <property type="protein sequence ID" value="WAH35077.1"/>
    <property type="molecule type" value="Genomic_DNA"/>
</dbReference>
<proteinExistence type="predicted"/>
<gene>
    <name evidence="1" type="ORF">NZD86_12135</name>
</gene>
<keyword evidence="2" id="KW-1185">Reference proteome</keyword>
<evidence type="ECO:0000313" key="1">
    <source>
        <dbReference type="EMBL" id="WAH35077.1"/>
    </source>
</evidence>